<feature type="region of interest" description="Disordered" evidence="13">
    <location>
        <begin position="61"/>
        <end position="110"/>
    </location>
</feature>
<organism evidence="15 16">
    <name type="scientific">Vespula maculifrons</name>
    <name type="common">Eastern yellow jacket</name>
    <name type="synonym">Wasp</name>
    <dbReference type="NCBI Taxonomy" id="7453"/>
    <lineage>
        <taxon>Eukaryota</taxon>
        <taxon>Metazoa</taxon>
        <taxon>Ecdysozoa</taxon>
        <taxon>Arthropoda</taxon>
        <taxon>Hexapoda</taxon>
        <taxon>Insecta</taxon>
        <taxon>Pterygota</taxon>
        <taxon>Neoptera</taxon>
        <taxon>Endopterygota</taxon>
        <taxon>Hymenoptera</taxon>
        <taxon>Apocrita</taxon>
        <taxon>Aculeata</taxon>
        <taxon>Vespoidea</taxon>
        <taxon>Vespidae</taxon>
        <taxon>Vespinae</taxon>
        <taxon>Vespula</taxon>
    </lineage>
</organism>
<dbReference type="InterPro" id="IPR011598">
    <property type="entry name" value="bHLH_dom"/>
</dbReference>
<sequence length="353" mass="42205">MRQGKGNGSSCLEAEFEIRHEEILSKSSPSDTNMLPYHHSHHYYYHPHLQTLPHSHSHFYHPRRHHQQHHRCMNNKNNNSKNNNNKNNNNNKVNNNHHIQSNHQNQPSNCMLYENPNEAIVFSATNQIYSSIWRTDQHQFPGSYRFVDVINYKSDCLHEYKMENVNQQKQQQQQQQQEQQQHQEKQYNYKEINHDLASMKDFVGENVKKKNKKTSNIENSTNVNTSSTKKVRKMNIYEKMQNQRVIANVRERKRTQTMNKGFAALRKVIPTLPSDKLTRIQIIKLATRYIDFLYQVLRRNMRYNEEEDEENNPKNAIITARDRTSSSYSYTTYEKLAYEFSVWRMENDLNINT</sequence>
<feature type="coiled-coil region" evidence="12">
    <location>
        <begin position="157"/>
        <end position="186"/>
    </location>
</feature>
<gene>
    <name evidence="15" type="ORF">V1477_002320</name>
</gene>
<reference evidence="15 16" key="1">
    <citation type="journal article" date="2024" name="Ann. Entomol. Soc. Am.">
        <title>Genomic analyses of the southern and eastern yellowjacket wasps (Hymenoptera: Vespidae) reveal evolutionary signatures of social life.</title>
        <authorList>
            <person name="Catto M.A."/>
            <person name="Caine P.B."/>
            <person name="Orr S.E."/>
            <person name="Hunt B.G."/>
            <person name="Goodisman M.A.D."/>
        </authorList>
    </citation>
    <scope>NUCLEOTIDE SEQUENCE [LARGE SCALE GENOMIC DNA]</scope>
    <source>
        <strain evidence="15">232</strain>
        <tissue evidence="15">Head and thorax</tissue>
    </source>
</reference>
<dbReference type="InterPro" id="IPR036638">
    <property type="entry name" value="HLH_DNA-bd_sf"/>
</dbReference>
<comment type="caution">
    <text evidence="15">The sequence shown here is derived from an EMBL/GenBank/DDBJ whole genome shotgun (WGS) entry which is preliminary data.</text>
</comment>
<keyword evidence="9" id="KW-0804">Transcription</keyword>
<dbReference type="PANTHER" id="PTHR23349:SF64">
    <property type="entry name" value="TWIST-RELATED PROTEIN 1"/>
    <property type="match status" value="1"/>
</dbReference>
<keyword evidence="8" id="KW-0010">Activator</keyword>
<feature type="compositionally biased region" description="Basic residues" evidence="13">
    <location>
        <begin position="61"/>
        <end position="73"/>
    </location>
</feature>
<evidence type="ECO:0000259" key="14">
    <source>
        <dbReference type="PROSITE" id="PS50888"/>
    </source>
</evidence>
<feature type="domain" description="BHLH" evidence="14">
    <location>
        <begin position="242"/>
        <end position="293"/>
    </location>
</feature>
<feature type="region of interest" description="Disordered" evidence="13">
    <location>
        <begin position="208"/>
        <end position="229"/>
    </location>
</feature>
<keyword evidence="4" id="KW-0517">Myogenesis</keyword>
<dbReference type="GO" id="GO:0048511">
    <property type="term" value="P:rhythmic process"/>
    <property type="evidence" value="ECO:0007669"/>
    <property type="project" value="UniProtKB-KW"/>
</dbReference>
<feature type="compositionally biased region" description="Polar residues" evidence="13">
    <location>
        <begin position="214"/>
        <end position="228"/>
    </location>
</feature>
<dbReference type="Gene3D" id="4.10.280.10">
    <property type="entry name" value="Helix-loop-helix DNA-binding domain"/>
    <property type="match status" value="1"/>
</dbReference>
<evidence type="ECO:0000256" key="7">
    <source>
        <dbReference type="ARBA" id="ARBA00023125"/>
    </source>
</evidence>
<dbReference type="Proteomes" id="UP001607303">
    <property type="component" value="Unassembled WGS sequence"/>
</dbReference>
<keyword evidence="2" id="KW-0217">Developmental protein</keyword>
<evidence type="ECO:0000313" key="15">
    <source>
        <dbReference type="EMBL" id="KAL2749380.1"/>
    </source>
</evidence>
<feature type="compositionally biased region" description="Low complexity" evidence="13">
    <location>
        <begin position="74"/>
        <end position="109"/>
    </location>
</feature>
<comment type="function">
    <text evidence="11">Acts as a transcriptional regulator. Inhibits myogenesis by sequestrating E proteins, inhibiting trans-activation by MEF2, and inhibiting DNA-binding by MYOD1 through physical interaction. This interaction probably involves the basic domains of both proteins. Also represses expression of pro-inflammatory cytokines such as TNFA and IL1B. Regulates cranial suture patterning and fusion. Activates transcription as a heterodimer with E proteins. Regulates gene expression differentially, depending on dimer composition. Homodimers induce expression of FGFR2 and POSTN while heterodimers repress FGFR2 and POSTN expression and induce THBS1 expression. Heterodimerization is also required for osteoblast differentiation. Represses the activity of the circadian transcriptional activator: NPAS2-BMAL1 heterodimer.</text>
</comment>
<evidence type="ECO:0000256" key="13">
    <source>
        <dbReference type="SAM" id="MobiDB-lite"/>
    </source>
</evidence>
<keyword evidence="3" id="KW-0678">Repressor</keyword>
<evidence type="ECO:0000313" key="16">
    <source>
        <dbReference type="Proteomes" id="UP001607303"/>
    </source>
</evidence>
<keyword evidence="12" id="KW-0175">Coiled coil</keyword>
<evidence type="ECO:0000256" key="3">
    <source>
        <dbReference type="ARBA" id="ARBA00022491"/>
    </source>
</evidence>
<dbReference type="GO" id="GO:0007517">
    <property type="term" value="P:muscle organ development"/>
    <property type="evidence" value="ECO:0007669"/>
    <property type="project" value="UniProtKB-KW"/>
</dbReference>
<dbReference type="AlphaFoldDB" id="A0ABD2CXM6"/>
<dbReference type="PANTHER" id="PTHR23349">
    <property type="entry name" value="BASIC HELIX-LOOP-HELIX TRANSCRIPTION FACTOR, TWIST"/>
    <property type="match status" value="1"/>
</dbReference>
<keyword evidence="6" id="KW-0090">Biological rhythms</keyword>
<dbReference type="InterPro" id="IPR050283">
    <property type="entry name" value="E-box_TF_Regulators"/>
</dbReference>
<evidence type="ECO:0000256" key="4">
    <source>
        <dbReference type="ARBA" id="ARBA00022541"/>
    </source>
</evidence>
<dbReference type="SUPFAM" id="SSF47459">
    <property type="entry name" value="HLH, helix-loop-helix DNA-binding domain"/>
    <property type="match status" value="1"/>
</dbReference>
<evidence type="ECO:0000256" key="5">
    <source>
        <dbReference type="ARBA" id="ARBA00023015"/>
    </source>
</evidence>
<evidence type="ECO:0000256" key="12">
    <source>
        <dbReference type="SAM" id="Coils"/>
    </source>
</evidence>
<evidence type="ECO:0000256" key="8">
    <source>
        <dbReference type="ARBA" id="ARBA00023159"/>
    </source>
</evidence>
<keyword evidence="5" id="KW-0805">Transcription regulation</keyword>
<dbReference type="Pfam" id="PF00010">
    <property type="entry name" value="HLH"/>
    <property type="match status" value="1"/>
</dbReference>
<evidence type="ECO:0000256" key="9">
    <source>
        <dbReference type="ARBA" id="ARBA00023163"/>
    </source>
</evidence>
<dbReference type="PROSITE" id="PS50888">
    <property type="entry name" value="BHLH"/>
    <property type="match status" value="1"/>
</dbReference>
<evidence type="ECO:0000256" key="2">
    <source>
        <dbReference type="ARBA" id="ARBA00022473"/>
    </source>
</evidence>
<keyword evidence="7" id="KW-0238">DNA-binding</keyword>
<protein>
    <recommendedName>
        <fullName evidence="1">Twist-related protein 1</fullName>
    </recommendedName>
</protein>
<proteinExistence type="predicted"/>
<dbReference type="EMBL" id="JAYRBN010000027">
    <property type="protein sequence ID" value="KAL2749380.1"/>
    <property type="molecule type" value="Genomic_DNA"/>
</dbReference>
<dbReference type="GO" id="GO:0003677">
    <property type="term" value="F:DNA binding"/>
    <property type="evidence" value="ECO:0007669"/>
    <property type="project" value="UniProtKB-KW"/>
</dbReference>
<keyword evidence="10" id="KW-0539">Nucleus</keyword>
<evidence type="ECO:0000256" key="1">
    <source>
        <dbReference type="ARBA" id="ARBA00013295"/>
    </source>
</evidence>
<accession>A0ABD2CXM6</accession>
<keyword evidence="16" id="KW-1185">Reference proteome</keyword>
<evidence type="ECO:0000256" key="11">
    <source>
        <dbReference type="ARBA" id="ARBA00034677"/>
    </source>
</evidence>
<dbReference type="SMART" id="SM00353">
    <property type="entry name" value="HLH"/>
    <property type="match status" value="1"/>
</dbReference>
<evidence type="ECO:0000256" key="10">
    <source>
        <dbReference type="ARBA" id="ARBA00023242"/>
    </source>
</evidence>
<evidence type="ECO:0000256" key="6">
    <source>
        <dbReference type="ARBA" id="ARBA00023108"/>
    </source>
</evidence>
<name>A0ABD2CXM6_VESMC</name>